<dbReference type="AlphaFoldDB" id="A0A8X6MH21"/>
<organism evidence="2 3">
    <name type="scientific">Nephila pilipes</name>
    <name type="common">Giant wood spider</name>
    <name type="synonym">Nephila maculata</name>
    <dbReference type="NCBI Taxonomy" id="299642"/>
    <lineage>
        <taxon>Eukaryota</taxon>
        <taxon>Metazoa</taxon>
        <taxon>Ecdysozoa</taxon>
        <taxon>Arthropoda</taxon>
        <taxon>Chelicerata</taxon>
        <taxon>Arachnida</taxon>
        <taxon>Araneae</taxon>
        <taxon>Araneomorphae</taxon>
        <taxon>Entelegynae</taxon>
        <taxon>Araneoidea</taxon>
        <taxon>Nephilidae</taxon>
        <taxon>Nephila</taxon>
    </lineage>
</organism>
<dbReference type="Proteomes" id="UP000887013">
    <property type="component" value="Unassembled WGS sequence"/>
</dbReference>
<accession>A0A8X6MH21</accession>
<proteinExistence type="predicted"/>
<evidence type="ECO:0000256" key="1">
    <source>
        <dbReference type="SAM" id="MobiDB-lite"/>
    </source>
</evidence>
<keyword evidence="3" id="KW-1185">Reference proteome</keyword>
<evidence type="ECO:0000313" key="2">
    <source>
        <dbReference type="EMBL" id="GFS52639.1"/>
    </source>
</evidence>
<dbReference type="EMBL" id="BMAW01092002">
    <property type="protein sequence ID" value="GFS52639.1"/>
    <property type="molecule type" value="Genomic_DNA"/>
</dbReference>
<reference evidence="2" key="1">
    <citation type="submission" date="2020-08" db="EMBL/GenBank/DDBJ databases">
        <title>Multicomponent nature underlies the extraordinary mechanical properties of spider dragline silk.</title>
        <authorList>
            <person name="Kono N."/>
            <person name="Nakamura H."/>
            <person name="Mori M."/>
            <person name="Yoshida Y."/>
            <person name="Ohtoshi R."/>
            <person name="Malay A.D."/>
            <person name="Moran D.A.P."/>
            <person name="Tomita M."/>
            <person name="Numata K."/>
            <person name="Arakawa K."/>
        </authorList>
    </citation>
    <scope>NUCLEOTIDE SEQUENCE</scope>
</reference>
<gene>
    <name evidence="2" type="ORF">NPIL_123431</name>
</gene>
<name>A0A8X6MH21_NEPPI</name>
<sequence>MDCGVIIGLIIKGVESECILEDLKIELQNNMSVLEIQPLINGSAIDIIPKKTNKTMQIGSIIPDKFPIAFEISRNQAAPNITAAMSENHDSPAYRKVKKKSLKDSKRYQNLLQKRKRQGVRREKGLFERERNRKRVFCVPERKGQLPLRKKARLPPPQWHGVEVARCGAELKARLPPDFRKMMLSTYRSDSDSKKRNRNTSSAGNSSLCPFPVRVPEWNKKGEYERIFFKIGIRTLRYIYITNPCSFLFLKRVSNRVFEEEVKFHVFRLKSSKPLPV</sequence>
<evidence type="ECO:0000313" key="3">
    <source>
        <dbReference type="Proteomes" id="UP000887013"/>
    </source>
</evidence>
<feature type="region of interest" description="Disordered" evidence="1">
    <location>
        <begin position="186"/>
        <end position="205"/>
    </location>
</feature>
<protein>
    <submittedName>
        <fullName evidence="2">Uncharacterized protein</fullName>
    </submittedName>
</protein>
<comment type="caution">
    <text evidence="2">The sequence shown here is derived from an EMBL/GenBank/DDBJ whole genome shotgun (WGS) entry which is preliminary data.</text>
</comment>